<keyword evidence="2" id="KW-1185">Reference proteome</keyword>
<dbReference type="SMART" id="SM00567">
    <property type="entry name" value="EZ_HEAT"/>
    <property type="match status" value="5"/>
</dbReference>
<dbReference type="InterPro" id="IPR004155">
    <property type="entry name" value="PBS_lyase_HEAT"/>
</dbReference>
<dbReference type="InterPro" id="IPR016024">
    <property type="entry name" value="ARM-type_fold"/>
</dbReference>
<dbReference type="GO" id="GO:0016491">
    <property type="term" value="F:oxidoreductase activity"/>
    <property type="evidence" value="ECO:0007669"/>
    <property type="project" value="TreeGrafter"/>
</dbReference>
<evidence type="ECO:0000313" key="1">
    <source>
        <dbReference type="EMBL" id="GEO33379.1"/>
    </source>
</evidence>
<dbReference type="EMBL" id="BJYY01000009">
    <property type="protein sequence ID" value="GEO33379.1"/>
    <property type="molecule type" value="Genomic_DNA"/>
</dbReference>
<dbReference type="Pfam" id="PF13646">
    <property type="entry name" value="HEAT_2"/>
    <property type="match status" value="2"/>
</dbReference>
<dbReference type="SUPFAM" id="SSF48371">
    <property type="entry name" value="ARM repeat"/>
    <property type="match status" value="1"/>
</dbReference>
<dbReference type="RefSeq" id="WP_146901212.1">
    <property type="nucleotide sequence ID" value="NZ_BAAARM010000002.1"/>
</dbReference>
<dbReference type="OrthoDB" id="3884680at2"/>
<comment type="caution">
    <text evidence="1">The sequence shown here is derived from an EMBL/GenBank/DDBJ whole genome shotgun (WGS) entry which is preliminary data.</text>
</comment>
<evidence type="ECO:0008006" key="3">
    <source>
        <dbReference type="Google" id="ProtNLM"/>
    </source>
</evidence>
<proteinExistence type="predicted"/>
<protein>
    <recommendedName>
        <fullName evidence="3">HEAT repeat-containing PBS lyase</fullName>
    </recommendedName>
</protein>
<dbReference type="PANTHER" id="PTHR12697">
    <property type="entry name" value="PBS LYASE HEAT-LIKE PROTEIN"/>
    <property type="match status" value="1"/>
</dbReference>
<sequence>MILAAFGVTSAVAALVMLGVVARRVTRRLREARVRRLTAQHRPLLLSLVAGDPPEAREAATAVAALDTASWRVLEPAVVALLAKVRGEGHEEVVRLLGTRGVLVRARRDLHRRRASRRAAAADLLGRAQVPGTVRSLVRLLDDRDADVRHVAARSLGRLGSASAVPSLLRALAAEPPRVPPAAVAQALLRIGPAGAPDLLTAVDHPVAVVRSTVVVVLGRLGVTGAGTALRGLLAGDPLTDVRCLAATALGALGMPGAVPDLVRATRPGSPGALRVAATRALGDLGASSTVAVLDGLLHDPDARVATEAGHALLGLGVPRADVLARSTPSSVVAVAERVPALTGAA</sequence>
<dbReference type="PANTHER" id="PTHR12697:SF38">
    <property type="entry name" value="PBS LYASE HEAT DOMAIN PROTEIN REPEAT-CONTAINING PROTEIN"/>
    <property type="match status" value="1"/>
</dbReference>
<dbReference type="Proteomes" id="UP000321181">
    <property type="component" value="Unassembled WGS sequence"/>
</dbReference>
<reference evidence="1 2" key="1">
    <citation type="submission" date="2019-07" db="EMBL/GenBank/DDBJ databases">
        <title>Whole genome shotgun sequence of Cellulomonas aerilata NBRC 106308.</title>
        <authorList>
            <person name="Hosoyama A."/>
            <person name="Uohara A."/>
            <person name="Ohji S."/>
            <person name="Ichikawa N."/>
        </authorList>
    </citation>
    <scope>NUCLEOTIDE SEQUENCE [LARGE SCALE GENOMIC DNA]</scope>
    <source>
        <strain evidence="1 2">NBRC 106308</strain>
    </source>
</reference>
<accession>A0A512DA80</accession>
<dbReference type="Gene3D" id="1.25.10.10">
    <property type="entry name" value="Leucine-rich Repeat Variant"/>
    <property type="match status" value="2"/>
</dbReference>
<dbReference type="InterPro" id="IPR011989">
    <property type="entry name" value="ARM-like"/>
</dbReference>
<name>A0A512DA80_9CELL</name>
<gene>
    <name evidence="1" type="ORF">CAE01nite_11040</name>
</gene>
<dbReference type="AlphaFoldDB" id="A0A512DA80"/>
<evidence type="ECO:0000313" key="2">
    <source>
        <dbReference type="Proteomes" id="UP000321181"/>
    </source>
</evidence>
<organism evidence="1 2">
    <name type="scientific">Cellulomonas aerilata</name>
    <dbReference type="NCBI Taxonomy" id="515326"/>
    <lineage>
        <taxon>Bacteria</taxon>
        <taxon>Bacillati</taxon>
        <taxon>Actinomycetota</taxon>
        <taxon>Actinomycetes</taxon>
        <taxon>Micrococcales</taxon>
        <taxon>Cellulomonadaceae</taxon>
        <taxon>Cellulomonas</taxon>
    </lineage>
</organism>